<proteinExistence type="evidence at transcript level"/>
<name>I7GJB9_MACFA</name>
<dbReference type="AlphaFoldDB" id="I7GJB9"/>
<protein>
    <submittedName>
        <fullName evidence="1">Macaca fascicularis brain cDNA clone: QtrA-16239, similar to human aquaporin 4 (AQP4), transcript variant b, mRNA, RefSeq: NM_004028.2</fullName>
    </submittedName>
</protein>
<reference evidence="1" key="1">
    <citation type="journal article" date="2007" name="PLoS Biol.">
        <title>Rate of evolution in brain-expressed genes in humans and other primates.</title>
        <authorList>
            <person name="Wang H.-Y."/>
            <person name="Chien H.-C."/>
            <person name="Osada N."/>
            <person name="Hashimoto K."/>
            <person name="Sugano S."/>
            <person name="Gojobori T."/>
            <person name="Chou C.-K."/>
            <person name="Tsai S.-F."/>
            <person name="Wu C.-I."/>
            <person name="Shen C.-K.J."/>
        </authorList>
    </citation>
    <scope>NUCLEOTIDE SEQUENCE</scope>
</reference>
<evidence type="ECO:0000313" key="1">
    <source>
        <dbReference type="EMBL" id="BAE91413.1"/>
    </source>
</evidence>
<organism evidence="1">
    <name type="scientific">Macaca fascicularis</name>
    <name type="common">Crab-eating macaque</name>
    <name type="synonym">Cynomolgus monkey</name>
    <dbReference type="NCBI Taxonomy" id="9541"/>
    <lineage>
        <taxon>Eukaryota</taxon>
        <taxon>Metazoa</taxon>
        <taxon>Chordata</taxon>
        <taxon>Craniata</taxon>
        <taxon>Vertebrata</taxon>
        <taxon>Euteleostomi</taxon>
        <taxon>Mammalia</taxon>
        <taxon>Eutheria</taxon>
        <taxon>Euarchontoglires</taxon>
        <taxon>Primates</taxon>
        <taxon>Haplorrhini</taxon>
        <taxon>Catarrhini</taxon>
        <taxon>Cercopithecidae</taxon>
        <taxon>Cercopithecinae</taxon>
        <taxon>Macaca</taxon>
    </lineage>
</organism>
<dbReference type="EMBL" id="AB174351">
    <property type="protein sequence ID" value="BAE91413.1"/>
    <property type="molecule type" value="mRNA"/>
</dbReference>
<accession>I7GJB9</accession>
<sequence>MHIKERKYNKLFHEQSLIYRVAQQKSISQCHC</sequence>